<evidence type="ECO:0000256" key="10">
    <source>
        <dbReference type="HAMAP-Rule" id="MF_00571"/>
    </source>
</evidence>
<keyword evidence="5 10" id="KW-0963">Cytoplasm</keyword>
<gene>
    <name evidence="10" type="primary">galT</name>
    <name evidence="13" type="ORF">B5C08_03015</name>
</gene>
<dbReference type="InterPro" id="IPR005849">
    <property type="entry name" value="GalP_Utransf_N"/>
</dbReference>
<dbReference type="UniPathway" id="UPA00214"/>
<dbReference type="GO" id="GO:0006012">
    <property type="term" value="P:galactose metabolic process"/>
    <property type="evidence" value="ECO:0007669"/>
    <property type="project" value="UniProtKB-UniRule"/>
</dbReference>
<dbReference type="NCBIfam" id="TIGR01239">
    <property type="entry name" value="galT_2"/>
    <property type="match status" value="1"/>
</dbReference>
<keyword evidence="8 10" id="KW-0299">Galactose metabolism</keyword>
<dbReference type="GO" id="GO:0005737">
    <property type="term" value="C:cytoplasm"/>
    <property type="evidence" value="ECO:0007669"/>
    <property type="project" value="UniProtKB-SubCell"/>
</dbReference>
<comment type="similarity">
    <text evidence="4 10">Belongs to the galactose-1-phosphate uridylyltransferase type 2 family.</text>
</comment>
<evidence type="ECO:0000259" key="11">
    <source>
        <dbReference type="Pfam" id="PF01087"/>
    </source>
</evidence>
<dbReference type="Pfam" id="PF02744">
    <property type="entry name" value="GalP_UDP_tr_C"/>
    <property type="match status" value="1"/>
</dbReference>
<evidence type="ECO:0000313" key="13">
    <source>
        <dbReference type="EMBL" id="PCF56434.1"/>
    </source>
</evidence>
<protein>
    <recommendedName>
        <fullName evidence="10">Galactose-1-phosphate uridylyltransferase</fullName>
        <shortName evidence="10">Gal-1-P uridylyltransferase</shortName>
        <ecNumber evidence="10">2.7.7.12</ecNumber>
    </recommendedName>
    <alternativeName>
        <fullName evidence="10">UDP-glucose--hexose-1-phosphate uridylyltransferase</fullName>
    </alternativeName>
</protein>
<dbReference type="RefSeq" id="WP_096590869.1">
    <property type="nucleotide sequence ID" value="NZ_MWRM01000004.1"/>
</dbReference>
<proteinExistence type="inferred from homology"/>
<comment type="subcellular location">
    <subcellularLocation>
        <location evidence="2 10">Cytoplasm</location>
    </subcellularLocation>
</comment>
<comment type="caution">
    <text evidence="13">The sequence shown here is derived from an EMBL/GenBank/DDBJ whole genome shotgun (WGS) entry which is preliminary data.</text>
</comment>
<dbReference type="PIRSF" id="PIRSF006005">
    <property type="entry name" value="GalT_BS"/>
    <property type="match status" value="1"/>
</dbReference>
<evidence type="ECO:0000259" key="12">
    <source>
        <dbReference type="Pfam" id="PF02744"/>
    </source>
</evidence>
<dbReference type="InterPro" id="IPR005850">
    <property type="entry name" value="GalP_Utransf_C"/>
</dbReference>
<accession>A0A2A4GZ48</accession>
<evidence type="ECO:0000256" key="9">
    <source>
        <dbReference type="ARBA" id="ARBA00023277"/>
    </source>
</evidence>
<evidence type="ECO:0000256" key="7">
    <source>
        <dbReference type="ARBA" id="ARBA00022695"/>
    </source>
</evidence>
<dbReference type="NCBIfam" id="NF003629">
    <property type="entry name" value="PRK05270.1-2"/>
    <property type="match status" value="1"/>
</dbReference>
<evidence type="ECO:0000256" key="4">
    <source>
        <dbReference type="ARBA" id="ARBA00008706"/>
    </source>
</evidence>
<keyword evidence="9 10" id="KW-0119">Carbohydrate metabolism</keyword>
<dbReference type="NCBIfam" id="NF003633">
    <property type="entry name" value="PRK05270.2-2"/>
    <property type="match status" value="1"/>
</dbReference>
<dbReference type="PANTHER" id="PTHR39191">
    <property type="entry name" value="GALACTOSE-1-PHOSPHATE URIDYLYLTRANSFERASE"/>
    <property type="match status" value="1"/>
</dbReference>
<reference evidence="13 14" key="1">
    <citation type="journal article" date="2017" name="PLoS ONE">
        <title>Development of a real-time PCR for detection of Staphylococcus pseudintermedius using a novel automated comparison of whole-genome sequences.</title>
        <authorList>
            <person name="Verstappen K.M."/>
            <person name="Huijbregts L."/>
            <person name="Spaninks M."/>
            <person name="Wagenaar J.A."/>
            <person name="Fluit A.C."/>
            <person name="Duim B."/>
        </authorList>
    </citation>
    <scope>NUCLEOTIDE SEQUENCE [LARGE SCALE GENOMIC DNA]</scope>
    <source>
        <strain evidence="13 14">215070706401-1</strain>
    </source>
</reference>
<dbReference type="HAMAP" id="MF_00571">
    <property type="entry name" value="GalP_UDP_trans"/>
    <property type="match status" value="1"/>
</dbReference>
<dbReference type="InterPro" id="IPR000766">
    <property type="entry name" value="GalP_uridyl_Trfase_II"/>
</dbReference>
<evidence type="ECO:0000256" key="5">
    <source>
        <dbReference type="ARBA" id="ARBA00022490"/>
    </source>
</evidence>
<dbReference type="EMBL" id="MWUU01000003">
    <property type="protein sequence ID" value="PCF56434.1"/>
    <property type="molecule type" value="Genomic_DNA"/>
</dbReference>
<dbReference type="Pfam" id="PF01087">
    <property type="entry name" value="GalP_UDP_transf"/>
    <property type="match status" value="1"/>
</dbReference>
<evidence type="ECO:0000256" key="8">
    <source>
        <dbReference type="ARBA" id="ARBA00023144"/>
    </source>
</evidence>
<name>A0A2A4GZ48_9STAP</name>
<dbReference type="Proteomes" id="UP000218335">
    <property type="component" value="Unassembled WGS sequence"/>
</dbReference>
<dbReference type="PANTHER" id="PTHR39191:SF1">
    <property type="entry name" value="DUF4922 DOMAIN-CONTAINING PROTEIN"/>
    <property type="match status" value="1"/>
</dbReference>
<evidence type="ECO:0000256" key="6">
    <source>
        <dbReference type="ARBA" id="ARBA00022679"/>
    </source>
</evidence>
<evidence type="ECO:0000256" key="3">
    <source>
        <dbReference type="ARBA" id="ARBA00004947"/>
    </source>
</evidence>
<keyword evidence="7 10" id="KW-0548">Nucleotidyltransferase</keyword>
<evidence type="ECO:0000256" key="2">
    <source>
        <dbReference type="ARBA" id="ARBA00004496"/>
    </source>
</evidence>
<evidence type="ECO:0000313" key="14">
    <source>
        <dbReference type="Proteomes" id="UP000218335"/>
    </source>
</evidence>
<dbReference type="AlphaFoldDB" id="A0A2A4GZ48"/>
<evidence type="ECO:0000256" key="1">
    <source>
        <dbReference type="ARBA" id="ARBA00001107"/>
    </source>
</evidence>
<feature type="domain" description="Galactose-1-phosphate uridyl transferase C-terminal" evidence="12">
    <location>
        <begin position="248"/>
        <end position="425"/>
    </location>
</feature>
<feature type="domain" description="Galactose-1-phosphate uridyl transferase N-terminal" evidence="11">
    <location>
        <begin position="21"/>
        <end position="232"/>
    </location>
</feature>
<comment type="pathway">
    <text evidence="3 10">Carbohydrate metabolism; galactose metabolism.</text>
</comment>
<dbReference type="EC" id="2.7.7.12" evidence="10"/>
<organism evidence="13 14">
    <name type="scientific">Staphylococcus delphini</name>
    <dbReference type="NCBI Taxonomy" id="53344"/>
    <lineage>
        <taxon>Bacteria</taxon>
        <taxon>Bacillati</taxon>
        <taxon>Bacillota</taxon>
        <taxon>Bacilli</taxon>
        <taxon>Bacillales</taxon>
        <taxon>Staphylococcaceae</taxon>
        <taxon>Staphylococcus</taxon>
        <taxon>Staphylococcus intermedius group</taxon>
    </lineage>
</organism>
<keyword evidence="6 10" id="KW-0808">Transferase</keyword>
<sequence length="499" mass="56860">MANAAHVYQFADDIIAHGDYEAGDRIYVVNQILSRLKADDIALLDTEHDVQPQAPIEIVNLLIEDAIERGAFEDILSAREQLEASLMDLITPRPSSVNREFYKRYQLSPEAATDYFYQLSHLNHYIKEEAIAKNIVYHVPTAYGDFEITINLSKPEKDAKQIEREKNAPASAYPKCAICMENEGYYGTMTSAARSNHRIVQMQINGEAWGFQYSPYLYFNEHSILLSREHTPMLINQATFENLLDFVKQFPHYTIGSNADIPVVGGSILSHNHYQAGRHDFPMALAPIERTFELTDFPTVQAGIVKWPMSVIRLTATDTEQLIAASEWIRHQWEGYSDASVQVKAHSDLGERHHTVTPIARFRDGQYEMDIVLRDNQRTEEFPDGLFHPHQDVQHIKKENIGLIEVMGTAILPGRLKNELQDVIAFLNGDETVDLGVHTAWAQEMKEKYDFDTQDAEAIVRQEVGYKFERVLQDAGVFKRDEAGQAAFQRFIATLNVKN</sequence>
<comment type="catalytic activity">
    <reaction evidence="1 10">
        <text>alpha-D-galactose 1-phosphate + UDP-alpha-D-glucose = alpha-D-glucose 1-phosphate + UDP-alpha-D-galactose</text>
        <dbReference type="Rhea" id="RHEA:13989"/>
        <dbReference type="ChEBI" id="CHEBI:58336"/>
        <dbReference type="ChEBI" id="CHEBI:58601"/>
        <dbReference type="ChEBI" id="CHEBI:58885"/>
        <dbReference type="ChEBI" id="CHEBI:66914"/>
        <dbReference type="EC" id="2.7.7.12"/>
    </reaction>
</comment>
<dbReference type="GO" id="GO:0008108">
    <property type="term" value="F:UDP-glucose:hexose-1-phosphate uridylyltransferase activity"/>
    <property type="evidence" value="ECO:0007669"/>
    <property type="project" value="UniProtKB-UniRule"/>
</dbReference>